<keyword evidence="3" id="KW-0732">Signal</keyword>
<evidence type="ECO:0000256" key="2">
    <source>
        <dbReference type="SAM" id="Phobius"/>
    </source>
</evidence>
<organism evidence="4 5">
    <name type="scientific">Truepera radiovictrix (strain DSM 17093 / CIP 108686 / LMG 22925 / RQ-24)</name>
    <dbReference type="NCBI Taxonomy" id="649638"/>
    <lineage>
        <taxon>Bacteria</taxon>
        <taxon>Thermotogati</taxon>
        <taxon>Deinococcota</taxon>
        <taxon>Deinococci</taxon>
        <taxon>Trueperales</taxon>
        <taxon>Trueperaceae</taxon>
        <taxon>Truepera</taxon>
    </lineage>
</organism>
<proteinExistence type="predicted"/>
<keyword evidence="2" id="KW-0812">Transmembrane</keyword>
<feature type="region of interest" description="Disordered" evidence="1">
    <location>
        <begin position="398"/>
        <end position="424"/>
    </location>
</feature>
<sequence length="424" mass="43384">MISPPTAPPPLARTRRLAALVCAACLLLNAALARATPGELLGAYERAQGALSQSLALLESEGGEAALRSLRRAEAAFPALAETLSPSLRAGLEATAKRAEAALASGSATDFAVQRAVLGGALGRALYERALEEAAQGRAEEAAALFAALERAHGLAAAPEGDRGDPQRAFEHRLAAHGLEALGGLPTGDRDRDYRTLAERYGELLLVQGSPRLPAATTDALLAAIDQVVAGGSPEEPLAALREGLAAFAAASAPPARAPTQAPAAPELEAAATRHEGPAPPATLPPTPAPAAPPTSAFSDHALQALWVLLGLLALVALVQALALALAGQQPLHHLAVALLLLPASLEGLAALAPLSGWPALAPLARLSLQSAALQRLWVLLVAVAVLCLAVSWRRTKAPADGTPRPAPAPPRLASTELDWDEDF</sequence>
<dbReference type="STRING" id="649638.Trad_0322"/>
<feature type="compositionally biased region" description="Low complexity" evidence="1">
    <location>
        <begin position="256"/>
        <end position="271"/>
    </location>
</feature>
<feature type="transmembrane region" description="Helical" evidence="2">
    <location>
        <begin position="335"/>
        <end position="355"/>
    </location>
</feature>
<feature type="transmembrane region" description="Helical" evidence="2">
    <location>
        <begin position="305"/>
        <end position="328"/>
    </location>
</feature>
<evidence type="ECO:0000256" key="1">
    <source>
        <dbReference type="SAM" id="MobiDB-lite"/>
    </source>
</evidence>
<dbReference type="AlphaFoldDB" id="D7CRH1"/>
<feature type="chain" id="PRO_5003094499" evidence="3">
    <location>
        <begin position="36"/>
        <end position="424"/>
    </location>
</feature>
<keyword evidence="2" id="KW-1133">Transmembrane helix</keyword>
<evidence type="ECO:0000313" key="4">
    <source>
        <dbReference type="EMBL" id="ADI13461.1"/>
    </source>
</evidence>
<gene>
    <name evidence="4" type="ordered locus">Trad_0322</name>
</gene>
<name>D7CRH1_TRURR</name>
<evidence type="ECO:0000256" key="3">
    <source>
        <dbReference type="SAM" id="SignalP"/>
    </source>
</evidence>
<feature type="transmembrane region" description="Helical" evidence="2">
    <location>
        <begin position="375"/>
        <end position="393"/>
    </location>
</feature>
<reference evidence="5" key="1">
    <citation type="submission" date="2010-05" db="EMBL/GenBank/DDBJ databases">
        <title>The complete genome of Truepera radiovictris DSM 17093.</title>
        <authorList>
            <consortium name="US DOE Joint Genome Institute (JGI-PGF)"/>
            <person name="Lucas S."/>
            <person name="Copeland A."/>
            <person name="Lapidus A."/>
            <person name="Glavina del Rio T."/>
            <person name="Dalin E."/>
            <person name="Tice H."/>
            <person name="Bruce D."/>
            <person name="Goodwin L."/>
            <person name="Pitluck S."/>
            <person name="Kyrpides N."/>
            <person name="Mavromatis K."/>
            <person name="Ovchinnikova G."/>
            <person name="Munk A.C."/>
            <person name="Detter J.C."/>
            <person name="Han C."/>
            <person name="Tapia R."/>
            <person name="Land M."/>
            <person name="Hauser L."/>
            <person name="Markowitz V."/>
            <person name="Cheng J.-F."/>
            <person name="Hugenholtz P."/>
            <person name="Woyke T."/>
            <person name="Wu D."/>
            <person name="Tindall B."/>
            <person name="Pomrenke H.G."/>
            <person name="Brambilla E."/>
            <person name="Klenk H.-P."/>
            <person name="Eisen J.A."/>
        </authorList>
    </citation>
    <scope>NUCLEOTIDE SEQUENCE [LARGE SCALE GENOMIC DNA]</scope>
    <source>
        <strain evidence="5">DSM 17093 / CIP 108686 / LMG 22925 / RQ-24</strain>
    </source>
</reference>
<dbReference type="KEGG" id="tra:Trad_0322"/>
<keyword evidence="5" id="KW-1185">Reference proteome</keyword>
<feature type="region of interest" description="Disordered" evidence="1">
    <location>
        <begin position="256"/>
        <end position="295"/>
    </location>
</feature>
<feature type="signal peptide" evidence="3">
    <location>
        <begin position="1"/>
        <end position="35"/>
    </location>
</feature>
<protein>
    <submittedName>
        <fullName evidence="4">Uncharacterized protein</fullName>
    </submittedName>
</protein>
<feature type="compositionally biased region" description="Pro residues" evidence="1">
    <location>
        <begin position="278"/>
        <end position="293"/>
    </location>
</feature>
<dbReference type="HOGENOM" id="CLU_647113_0_0_0"/>
<accession>D7CRH1</accession>
<evidence type="ECO:0000313" key="5">
    <source>
        <dbReference type="Proteomes" id="UP000000379"/>
    </source>
</evidence>
<dbReference type="Proteomes" id="UP000000379">
    <property type="component" value="Chromosome"/>
</dbReference>
<reference evidence="4 5" key="2">
    <citation type="journal article" date="2011" name="Stand. Genomic Sci.">
        <title>Complete genome sequence of Truepera radiovictrix type strain (RQ-24).</title>
        <authorList>
            <person name="Ivanova N."/>
            <person name="Rohde C."/>
            <person name="Munk C."/>
            <person name="Nolan M."/>
            <person name="Lucas S."/>
            <person name="Del Rio T.G."/>
            <person name="Tice H."/>
            <person name="Deshpande S."/>
            <person name="Cheng J.F."/>
            <person name="Tapia R."/>
            <person name="Han C."/>
            <person name="Goodwin L."/>
            <person name="Pitluck S."/>
            <person name="Liolios K."/>
            <person name="Mavromatis K."/>
            <person name="Mikhailova N."/>
            <person name="Pati A."/>
            <person name="Chen A."/>
            <person name="Palaniappan K."/>
            <person name="Land M."/>
            <person name="Hauser L."/>
            <person name="Chang Y.J."/>
            <person name="Jeffries C.D."/>
            <person name="Brambilla E."/>
            <person name="Rohde M."/>
            <person name="Goker M."/>
            <person name="Tindall B.J."/>
            <person name="Woyke T."/>
            <person name="Bristow J."/>
            <person name="Eisen J.A."/>
            <person name="Markowitz V."/>
            <person name="Hugenholtz P."/>
            <person name="Kyrpides N.C."/>
            <person name="Klenk H.P."/>
            <person name="Lapidus A."/>
        </authorList>
    </citation>
    <scope>NUCLEOTIDE SEQUENCE [LARGE SCALE GENOMIC DNA]</scope>
    <source>
        <strain evidence="5">DSM 17093 / CIP 108686 / LMG 22925 / RQ-24</strain>
    </source>
</reference>
<dbReference type="EMBL" id="CP002049">
    <property type="protein sequence ID" value="ADI13461.1"/>
    <property type="molecule type" value="Genomic_DNA"/>
</dbReference>
<keyword evidence="2" id="KW-0472">Membrane</keyword>
<dbReference type="RefSeq" id="WP_013176841.1">
    <property type="nucleotide sequence ID" value="NC_014221.1"/>
</dbReference>